<name>A0ABX3H300_PAEBO</name>
<dbReference type="Gene3D" id="3.20.20.140">
    <property type="entry name" value="Metal-dependent hydrolases"/>
    <property type="match status" value="1"/>
</dbReference>
<dbReference type="EMBL" id="MPTB01000030">
    <property type="protein sequence ID" value="OMD44797.1"/>
    <property type="molecule type" value="Genomic_DNA"/>
</dbReference>
<dbReference type="GO" id="GO:0016787">
    <property type="term" value="F:hydrolase activity"/>
    <property type="evidence" value="ECO:0007669"/>
    <property type="project" value="UniProtKB-KW"/>
</dbReference>
<gene>
    <name evidence="1" type="ORF">BSK56_21780</name>
</gene>
<accession>A0ABX3H300</accession>
<evidence type="ECO:0000313" key="1">
    <source>
        <dbReference type="EMBL" id="OMD44797.1"/>
    </source>
</evidence>
<proteinExistence type="predicted"/>
<keyword evidence="2" id="KW-1185">Reference proteome</keyword>
<protein>
    <submittedName>
        <fullName evidence="1">Metal-dependent hydrolase</fullName>
    </submittedName>
</protein>
<reference evidence="1 2" key="1">
    <citation type="submission" date="2016-10" db="EMBL/GenBank/DDBJ databases">
        <title>Paenibacillus species isolates.</title>
        <authorList>
            <person name="Beno S.M."/>
        </authorList>
    </citation>
    <scope>NUCLEOTIDE SEQUENCE [LARGE SCALE GENOMIC DNA]</scope>
    <source>
        <strain evidence="1 2">FSL H7-0744</strain>
    </source>
</reference>
<sequence length="379" mass="41919">MRRNVVWLLGTIIVLGALAGLYLRNEQAKDIADPVLEQTIQSSMPNTAEPAAAEASIAPDQADNPLTDLVAKYKDLGLIDAHNHDASLMKYMIMLKTWKDHGVQQVVLFGDVSEPSAVISDKFAWKAYQEHPETIIPYFCGFDLHRVESLTVVRNNLEQGYMGIGEIAAASTMSPVVSRVAWKANHPLDGYLPQIYDLAAEYKVPVLLHIDPPSGMPVEKLEQALEEHPDTMMIFAHINAYNTPEEIERLLSAHPNLYADFFAGFSVYNPAGGGAPEQFIPVMKKFPDRFMLSTDSGYGIAGEEQAIAAMYQMLELIEDPVLARKIAHDNLAALIEHQPATNTQREALRKLEQETGKDYHVETLLKVEAGKILAEAAKG</sequence>
<keyword evidence="1" id="KW-0378">Hydrolase</keyword>
<organism evidence="1 2">
    <name type="scientific">Paenibacillus borealis</name>
    <dbReference type="NCBI Taxonomy" id="160799"/>
    <lineage>
        <taxon>Bacteria</taxon>
        <taxon>Bacillati</taxon>
        <taxon>Bacillota</taxon>
        <taxon>Bacilli</taxon>
        <taxon>Bacillales</taxon>
        <taxon>Paenibacillaceae</taxon>
        <taxon>Paenibacillus</taxon>
    </lineage>
</organism>
<comment type="caution">
    <text evidence="1">The sequence shown here is derived from an EMBL/GenBank/DDBJ whole genome shotgun (WGS) entry which is preliminary data.</text>
</comment>
<dbReference type="Proteomes" id="UP000187412">
    <property type="component" value="Unassembled WGS sequence"/>
</dbReference>
<dbReference type="InterPro" id="IPR032466">
    <property type="entry name" value="Metal_Hydrolase"/>
</dbReference>
<dbReference type="SUPFAM" id="SSF51556">
    <property type="entry name" value="Metallo-dependent hydrolases"/>
    <property type="match status" value="1"/>
</dbReference>
<evidence type="ECO:0000313" key="2">
    <source>
        <dbReference type="Proteomes" id="UP000187412"/>
    </source>
</evidence>